<keyword evidence="2" id="KW-1185">Reference proteome</keyword>
<proteinExistence type="predicted"/>
<accession>A0A285UTJ3</accession>
<feature type="non-terminal residue" evidence="1">
    <location>
        <position position="28"/>
    </location>
</feature>
<dbReference type="Proteomes" id="UP000219412">
    <property type="component" value="Unassembled WGS sequence"/>
</dbReference>
<gene>
    <name evidence="1" type="ORF">SAMN05878391_2440</name>
</gene>
<dbReference type="EMBL" id="OBQF01000007">
    <property type="protein sequence ID" value="SOC44698.1"/>
    <property type="molecule type" value="Genomic_DNA"/>
</dbReference>
<reference evidence="2" key="1">
    <citation type="submission" date="2017-08" db="EMBL/GenBank/DDBJ databases">
        <authorList>
            <person name="Varghese N."/>
            <person name="Submissions S."/>
        </authorList>
    </citation>
    <scope>NUCLEOTIDE SEQUENCE [LARGE SCALE GENOMIC DNA]</scope>
    <source>
        <strain evidence="2">DSM 23173</strain>
    </source>
</reference>
<sequence length="28" mass="3374">MCFIRYDLPLILKIFTWWTMRSNIAAAV</sequence>
<organism evidence="1 2">
    <name type="scientific">Salinicoccus kekensis</name>
    <dbReference type="NCBI Taxonomy" id="714307"/>
    <lineage>
        <taxon>Bacteria</taxon>
        <taxon>Bacillati</taxon>
        <taxon>Bacillota</taxon>
        <taxon>Bacilli</taxon>
        <taxon>Bacillales</taxon>
        <taxon>Staphylococcaceae</taxon>
        <taxon>Salinicoccus</taxon>
    </lineage>
</organism>
<evidence type="ECO:0000313" key="2">
    <source>
        <dbReference type="Proteomes" id="UP000219412"/>
    </source>
</evidence>
<name>A0A285UTJ3_9STAP</name>
<evidence type="ECO:0000313" key="1">
    <source>
        <dbReference type="EMBL" id="SOC44698.1"/>
    </source>
</evidence>
<protein>
    <submittedName>
        <fullName evidence="1">Uncharacterized protein</fullName>
    </submittedName>
</protein>
<dbReference type="AlphaFoldDB" id="A0A285UTJ3"/>